<feature type="transmembrane region" description="Helical" evidence="7">
    <location>
        <begin position="617"/>
        <end position="639"/>
    </location>
</feature>
<dbReference type="AlphaFoldDB" id="K6UL59"/>
<keyword evidence="3" id="KW-1278">Translocase</keyword>
<accession>K6UL59</accession>
<evidence type="ECO:0000259" key="8">
    <source>
        <dbReference type="Pfam" id="PF00122"/>
    </source>
</evidence>
<dbReference type="SFLD" id="SFLDS00003">
    <property type="entry name" value="Haloacid_Dehalogenase"/>
    <property type="match status" value="1"/>
</dbReference>
<dbReference type="RefSeq" id="WP_006501707.1">
    <property type="nucleotide sequence ID" value="NZ_BAGZ01000003.1"/>
</dbReference>
<comment type="caution">
    <text evidence="9">The sequence shown here is derived from an EMBL/GenBank/DDBJ whole genome shotgun (WGS) entry which is preliminary data.</text>
</comment>
<dbReference type="InterPro" id="IPR044492">
    <property type="entry name" value="P_typ_ATPase_HD_dom"/>
</dbReference>
<dbReference type="InterPro" id="IPR023298">
    <property type="entry name" value="ATPase_P-typ_TM_dom_sf"/>
</dbReference>
<keyword evidence="2 7" id="KW-0812">Transmembrane</keyword>
<evidence type="ECO:0000256" key="5">
    <source>
        <dbReference type="ARBA" id="ARBA00023136"/>
    </source>
</evidence>
<dbReference type="NCBIfam" id="TIGR01494">
    <property type="entry name" value="ATPase_P-type"/>
    <property type="match status" value="2"/>
</dbReference>
<dbReference type="PRINTS" id="PR00119">
    <property type="entry name" value="CATATPASE"/>
</dbReference>
<dbReference type="SUPFAM" id="SSF81665">
    <property type="entry name" value="Calcium ATPase, transmembrane domain M"/>
    <property type="match status" value="1"/>
</dbReference>
<dbReference type="PANTHER" id="PTHR42861">
    <property type="entry name" value="CALCIUM-TRANSPORTING ATPASE"/>
    <property type="match status" value="1"/>
</dbReference>
<evidence type="ECO:0000313" key="10">
    <source>
        <dbReference type="Proteomes" id="UP000008495"/>
    </source>
</evidence>
<dbReference type="InterPro" id="IPR008250">
    <property type="entry name" value="ATPase_P-typ_transduc_dom_A_sf"/>
</dbReference>
<feature type="transmembrane region" description="Helical" evidence="7">
    <location>
        <begin position="774"/>
        <end position="794"/>
    </location>
</feature>
<dbReference type="InterPro" id="IPR001757">
    <property type="entry name" value="P_typ_ATPase"/>
</dbReference>
<feature type="transmembrane region" description="Helical" evidence="7">
    <location>
        <begin position="228"/>
        <end position="246"/>
    </location>
</feature>
<dbReference type="SFLD" id="SFLDF00027">
    <property type="entry name" value="p-type_atpase"/>
    <property type="match status" value="1"/>
</dbReference>
<evidence type="ECO:0000256" key="4">
    <source>
        <dbReference type="ARBA" id="ARBA00022989"/>
    </source>
</evidence>
<feature type="transmembrane region" description="Helical" evidence="7">
    <location>
        <begin position="715"/>
        <end position="734"/>
    </location>
</feature>
<evidence type="ECO:0000256" key="7">
    <source>
        <dbReference type="SAM" id="Phobius"/>
    </source>
</evidence>
<keyword evidence="10" id="KW-1185">Reference proteome</keyword>
<dbReference type="SUPFAM" id="SSF81653">
    <property type="entry name" value="Calcium ATPase, transduction domain A"/>
    <property type="match status" value="1"/>
</dbReference>
<dbReference type="PRINTS" id="PR00120">
    <property type="entry name" value="HATPASE"/>
</dbReference>
<dbReference type="SFLD" id="SFLDG00002">
    <property type="entry name" value="C1.7:_P-type_atpase_like"/>
    <property type="match status" value="1"/>
</dbReference>
<dbReference type="Proteomes" id="UP000008495">
    <property type="component" value="Unassembled WGS sequence"/>
</dbReference>
<feature type="transmembrane region" description="Helical" evidence="7">
    <location>
        <begin position="258"/>
        <end position="287"/>
    </location>
</feature>
<feature type="transmembrane region" description="Helical" evidence="7">
    <location>
        <begin position="741"/>
        <end position="762"/>
    </location>
</feature>
<keyword evidence="4 7" id="KW-1133">Transmembrane helix</keyword>
<dbReference type="InterPro" id="IPR023299">
    <property type="entry name" value="ATPase_P-typ_cyto_dom_N"/>
</dbReference>
<evidence type="ECO:0000256" key="6">
    <source>
        <dbReference type="SAM" id="MobiDB-lite"/>
    </source>
</evidence>
<feature type="transmembrane region" description="Helical" evidence="7">
    <location>
        <begin position="651"/>
        <end position="670"/>
    </location>
</feature>
<evidence type="ECO:0000256" key="3">
    <source>
        <dbReference type="ARBA" id="ARBA00022967"/>
    </source>
</evidence>
<dbReference type="GO" id="GO:0016887">
    <property type="term" value="F:ATP hydrolysis activity"/>
    <property type="evidence" value="ECO:0007669"/>
    <property type="project" value="InterPro"/>
</dbReference>
<dbReference type="GO" id="GO:0005886">
    <property type="term" value="C:plasma membrane"/>
    <property type="evidence" value="ECO:0007669"/>
    <property type="project" value="UniProtKB-SubCell"/>
</dbReference>
<dbReference type="SUPFAM" id="SSF56784">
    <property type="entry name" value="HAD-like"/>
    <property type="match status" value="1"/>
</dbReference>
<keyword evidence="5 7" id="KW-0472">Membrane</keyword>
<organism evidence="9 10">
    <name type="scientific">Austwickia chelonae NBRC 105200</name>
    <dbReference type="NCBI Taxonomy" id="1184607"/>
    <lineage>
        <taxon>Bacteria</taxon>
        <taxon>Bacillati</taxon>
        <taxon>Actinomycetota</taxon>
        <taxon>Actinomycetes</taxon>
        <taxon>Micrococcales</taxon>
        <taxon>Dermatophilaceae</taxon>
        <taxon>Austwickia</taxon>
    </lineage>
</organism>
<dbReference type="EMBL" id="BAGZ01000003">
    <property type="protein sequence ID" value="GAB76956.1"/>
    <property type="molecule type" value="Genomic_DNA"/>
</dbReference>
<evidence type="ECO:0000256" key="1">
    <source>
        <dbReference type="ARBA" id="ARBA00004651"/>
    </source>
</evidence>
<dbReference type="Pfam" id="PF00122">
    <property type="entry name" value="E1-E2_ATPase"/>
    <property type="match status" value="1"/>
</dbReference>
<dbReference type="eggNOG" id="COG0474">
    <property type="taxonomic scope" value="Bacteria"/>
</dbReference>
<dbReference type="Gene3D" id="2.70.150.10">
    <property type="entry name" value="Calcium-transporting ATPase, cytoplasmic transduction domain A"/>
    <property type="match status" value="1"/>
</dbReference>
<dbReference type="InterPro" id="IPR036412">
    <property type="entry name" value="HAD-like_sf"/>
</dbReference>
<feature type="transmembrane region" description="Helical" evidence="7">
    <location>
        <begin position="81"/>
        <end position="99"/>
    </location>
</feature>
<dbReference type="Gene3D" id="1.20.1110.10">
    <property type="entry name" value="Calcium-transporting ATPase, transmembrane domain"/>
    <property type="match status" value="1"/>
</dbReference>
<gene>
    <name evidence="9" type="ORF">AUCHE_03_01740</name>
</gene>
<sequence>MSVGAPMKRQDEDGGRSSVAAGGLTAEQVAERVREGKVNDLPPRSGRTVGQIVRANVFTRINAILAVLFGIVAITGSFKNGLFALLIVVNSVIGIIQEVRAKRTLDKLAIVGEARPLVRRDGVARRIDRRELVLDDIVELQPGDQVVVDGEVVESSYLEVDESLLTGENDPVDKKAGDQVLSGSFVSSGSGAYRATKIGADAYAAQLAAEASRYTLVDSELRSGIDLILRYITYLLIPVGVLTVWVQLNHVHTDGNGALLGLVAALVPMVPEGLVLLTSVAFAVGVIRLGQHGCLVQELPAIEGLARVDTVCVDKTGTLTEGGMRLDSLVALPEDDEKSRSRVSVLLAQLAATDPHPNPTMAVIAEHVGAPEQVWETDALAPFTSATKWSGASFAAGEGRPRSLVLGAPDVLAVPGSVAAKRAEEFAEQGLRVVLLGTAERAVDDPSGLGEVTPVGLAVLAQKVRDDAADTVAYFAAQGVEVKVISGDNATSVAAVARSVGIGKGEETTAMDARRLPEDAAGLADAVDGHKVFGRVTPQQKRAMVGALQSRGHVVAMTGDGVNDVLALKDSDVGVAMGSGSEASRSAAQIVLLDDRFATLPKVVAEGRRVIGNIERVAALFLTKTFYSCLLAMLVGLSGQPFPFVPIHVTIISWFTIGIPAFILSLAPNADRARTGFAKRALARSAPAGLIIGTITFFTYLWLRHDPRGANPEQISTGALIVVIGIAMWVLGVVARPDRPWKIALIVASALAYVVIFTVPMLARFFNLDTGSPYTLTVGAFSVVLGILLCETAWRLERWFGRRRAASV</sequence>
<feature type="region of interest" description="Disordered" evidence="6">
    <location>
        <begin position="1"/>
        <end position="24"/>
    </location>
</feature>
<dbReference type="STRING" id="100225.SAMN05421595_2092"/>
<dbReference type="Pfam" id="PF00702">
    <property type="entry name" value="Hydrolase"/>
    <property type="match status" value="1"/>
</dbReference>
<dbReference type="PROSITE" id="PS00154">
    <property type="entry name" value="ATPASE_E1_E2"/>
    <property type="match status" value="1"/>
</dbReference>
<reference evidence="9 10" key="1">
    <citation type="submission" date="2012-08" db="EMBL/GenBank/DDBJ databases">
        <title>Whole genome shotgun sequence of Austwickia chelonae NBRC 105200.</title>
        <authorList>
            <person name="Yoshida I."/>
            <person name="Hosoyama A."/>
            <person name="Tsuchikane K."/>
            <person name="Katsumata H."/>
            <person name="Ando Y."/>
            <person name="Ohji S."/>
            <person name="Hamada M."/>
            <person name="Tamura T."/>
            <person name="Yamazoe A."/>
            <person name="Yamazaki S."/>
            <person name="Fujita N."/>
        </authorList>
    </citation>
    <scope>NUCLEOTIDE SEQUENCE [LARGE SCALE GENOMIC DNA]</scope>
    <source>
        <strain evidence="9 10">NBRC 105200</strain>
    </source>
</reference>
<feature type="transmembrane region" description="Helical" evidence="7">
    <location>
        <begin position="682"/>
        <end position="703"/>
    </location>
</feature>
<evidence type="ECO:0000256" key="2">
    <source>
        <dbReference type="ARBA" id="ARBA00022692"/>
    </source>
</evidence>
<dbReference type="Gene3D" id="3.40.50.1000">
    <property type="entry name" value="HAD superfamily/HAD-like"/>
    <property type="match status" value="1"/>
</dbReference>
<dbReference type="Gene3D" id="3.40.1110.10">
    <property type="entry name" value="Calcium-transporting ATPase, cytoplasmic domain N"/>
    <property type="match status" value="1"/>
</dbReference>
<evidence type="ECO:0000313" key="9">
    <source>
        <dbReference type="EMBL" id="GAB76956.1"/>
    </source>
</evidence>
<dbReference type="GO" id="GO:0005524">
    <property type="term" value="F:ATP binding"/>
    <property type="evidence" value="ECO:0007669"/>
    <property type="project" value="InterPro"/>
</dbReference>
<dbReference type="InterPro" id="IPR018303">
    <property type="entry name" value="ATPase_P-typ_P_site"/>
</dbReference>
<feature type="transmembrane region" description="Helical" evidence="7">
    <location>
        <begin position="57"/>
        <end position="75"/>
    </location>
</feature>
<protein>
    <submittedName>
        <fullName evidence="9">Putative cation-transporting ATPase</fullName>
    </submittedName>
</protein>
<proteinExistence type="predicted"/>
<dbReference type="InterPro" id="IPR023214">
    <property type="entry name" value="HAD_sf"/>
</dbReference>
<dbReference type="InterPro" id="IPR059000">
    <property type="entry name" value="ATPase_P-type_domA"/>
</dbReference>
<comment type="subcellular location">
    <subcellularLocation>
        <location evidence="1">Cell membrane</location>
        <topology evidence="1">Multi-pass membrane protein</topology>
    </subcellularLocation>
</comment>
<feature type="domain" description="P-type ATPase A" evidence="8">
    <location>
        <begin position="117"/>
        <end position="209"/>
    </location>
</feature>
<name>K6UL59_9MICO</name>